<dbReference type="InterPro" id="IPR050712">
    <property type="entry name" value="NAD(P)H-dep_reductase"/>
</dbReference>
<dbReference type="Pfam" id="PF03358">
    <property type="entry name" value="FMN_red"/>
    <property type="match status" value="1"/>
</dbReference>
<dbReference type="PANTHER" id="PTHR30543:SF21">
    <property type="entry name" value="NAD(P)H-DEPENDENT FMN REDUCTASE LOT6"/>
    <property type="match status" value="1"/>
</dbReference>
<keyword evidence="3" id="KW-1185">Reference proteome</keyword>
<dbReference type="InterPro" id="IPR005025">
    <property type="entry name" value="FMN_Rdtase-like_dom"/>
</dbReference>
<dbReference type="PANTHER" id="PTHR30543">
    <property type="entry name" value="CHROMATE REDUCTASE"/>
    <property type="match status" value="1"/>
</dbReference>
<organism evidence="2 3">
    <name type="scientific">Roseisolibacter agri</name>
    <dbReference type="NCBI Taxonomy" id="2014610"/>
    <lineage>
        <taxon>Bacteria</taxon>
        <taxon>Pseudomonadati</taxon>
        <taxon>Gemmatimonadota</taxon>
        <taxon>Gemmatimonadia</taxon>
        <taxon>Gemmatimonadales</taxon>
        <taxon>Gemmatimonadaceae</taxon>
        <taxon>Roseisolibacter</taxon>
    </lineage>
</organism>
<dbReference type="Gene3D" id="3.40.50.360">
    <property type="match status" value="1"/>
</dbReference>
<gene>
    <name evidence="2" type="ORF">rosag_07750</name>
</gene>
<dbReference type="InterPro" id="IPR029039">
    <property type="entry name" value="Flavoprotein-like_sf"/>
</dbReference>
<dbReference type="AlphaFoldDB" id="A0AA37Q439"/>
<evidence type="ECO:0000313" key="2">
    <source>
        <dbReference type="EMBL" id="GLC24262.1"/>
    </source>
</evidence>
<reference evidence="2" key="1">
    <citation type="submission" date="2022-08" db="EMBL/GenBank/DDBJ databases">
        <title>Draft genome sequencing of Roseisolibacter agri AW1220.</title>
        <authorList>
            <person name="Tobiishi Y."/>
            <person name="Tonouchi A."/>
        </authorList>
    </citation>
    <scope>NUCLEOTIDE SEQUENCE</scope>
    <source>
        <strain evidence="2">AW1220</strain>
    </source>
</reference>
<evidence type="ECO:0000259" key="1">
    <source>
        <dbReference type="Pfam" id="PF03358"/>
    </source>
</evidence>
<dbReference type="RefSeq" id="WP_284348710.1">
    <property type="nucleotide sequence ID" value="NZ_BRXS01000001.1"/>
</dbReference>
<sequence length="227" mass="25249">MPTDEQSTDRRPVRVLIFAASLRQHSLNDRLATLAETVVREKGGVADRAAMSDFDCPSYDGDAEKEDGLPEGARRLRDRLVTADACIIASPEYNASMPGVLKNTIDWVSRHRPQPLNGRQLLLLSASPSMVGGNRGLWALRVPLEHLGARVYPDMFSLAQAHEAFGDNGRLSNATLQQRFESTIECFLDLVEAAKHYRALKKQWVEFLGERPAAVIDRVEHTSVDAR</sequence>
<protein>
    <recommendedName>
        <fullName evidence="1">NADPH-dependent FMN reductase-like domain-containing protein</fullName>
    </recommendedName>
</protein>
<feature type="domain" description="NADPH-dependent FMN reductase-like" evidence="1">
    <location>
        <begin position="14"/>
        <end position="162"/>
    </location>
</feature>
<dbReference type="Proteomes" id="UP001161325">
    <property type="component" value="Unassembled WGS sequence"/>
</dbReference>
<proteinExistence type="predicted"/>
<comment type="caution">
    <text evidence="2">The sequence shown here is derived from an EMBL/GenBank/DDBJ whole genome shotgun (WGS) entry which is preliminary data.</text>
</comment>
<evidence type="ECO:0000313" key="3">
    <source>
        <dbReference type="Proteomes" id="UP001161325"/>
    </source>
</evidence>
<dbReference type="GO" id="GO:0010181">
    <property type="term" value="F:FMN binding"/>
    <property type="evidence" value="ECO:0007669"/>
    <property type="project" value="TreeGrafter"/>
</dbReference>
<dbReference type="EMBL" id="BRXS01000001">
    <property type="protein sequence ID" value="GLC24262.1"/>
    <property type="molecule type" value="Genomic_DNA"/>
</dbReference>
<dbReference type="SUPFAM" id="SSF52218">
    <property type="entry name" value="Flavoproteins"/>
    <property type="match status" value="1"/>
</dbReference>
<dbReference type="GO" id="GO:0016491">
    <property type="term" value="F:oxidoreductase activity"/>
    <property type="evidence" value="ECO:0007669"/>
    <property type="project" value="InterPro"/>
</dbReference>
<accession>A0AA37Q439</accession>
<name>A0AA37Q439_9BACT</name>
<dbReference type="GO" id="GO:0005829">
    <property type="term" value="C:cytosol"/>
    <property type="evidence" value="ECO:0007669"/>
    <property type="project" value="TreeGrafter"/>
</dbReference>